<feature type="transmembrane region" description="Helical" evidence="1">
    <location>
        <begin position="73"/>
        <end position="93"/>
    </location>
</feature>
<organism evidence="3 4">
    <name type="scientific">Mycolicibacterium agri</name>
    <name type="common">Mycobacterium agri</name>
    <dbReference type="NCBI Taxonomy" id="36811"/>
    <lineage>
        <taxon>Bacteria</taxon>
        <taxon>Bacillati</taxon>
        <taxon>Actinomycetota</taxon>
        <taxon>Actinomycetes</taxon>
        <taxon>Mycobacteriales</taxon>
        <taxon>Mycobacteriaceae</taxon>
        <taxon>Mycolicibacterium</taxon>
    </lineage>
</organism>
<dbReference type="OrthoDB" id="8896802at2"/>
<proteinExistence type="predicted"/>
<evidence type="ECO:0000313" key="4">
    <source>
        <dbReference type="Proteomes" id="UP000220914"/>
    </source>
</evidence>
<keyword evidence="1" id="KW-0472">Membrane</keyword>
<gene>
    <name evidence="3" type="ORF">CQY20_08095</name>
    <name evidence="2" type="ORF">MAGR_71920</name>
</gene>
<keyword evidence="1" id="KW-0812">Transmembrane</keyword>
<evidence type="ECO:0000313" key="5">
    <source>
        <dbReference type="Proteomes" id="UP000465302"/>
    </source>
</evidence>
<keyword evidence="1" id="KW-1133">Transmembrane helix</keyword>
<feature type="transmembrane region" description="Helical" evidence="1">
    <location>
        <begin position="45"/>
        <end position="67"/>
    </location>
</feature>
<reference evidence="2 5" key="2">
    <citation type="journal article" date="2019" name="Emerg. Microbes Infect.">
        <title>Comprehensive subspecies identification of 175 nontuberculous mycobacteria species based on 7547 genomic profiles.</title>
        <authorList>
            <person name="Matsumoto Y."/>
            <person name="Kinjo T."/>
            <person name="Motooka D."/>
            <person name="Nabeya D."/>
            <person name="Jung N."/>
            <person name="Uechi K."/>
            <person name="Horii T."/>
            <person name="Iida T."/>
            <person name="Fujita J."/>
            <person name="Nakamura S."/>
        </authorList>
    </citation>
    <scope>NUCLEOTIDE SEQUENCE [LARGE SCALE GENOMIC DNA]</scope>
    <source>
        <strain evidence="2 5">JCM 6377</strain>
    </source>
</reference>
<accession>A0A2A7N9R0</accession>
<feature type="transmembrane region" description="Helical" evidence="1">
    <location>
        <begin position="155"/>
        <end position="176"/>
    </location>
</feature>
<evidence type="ECO:0000313" key="3">
    <source>
        <dbReference type="EMBL" id="PEG40198.1"/>
    </source>
</evidence>
<evidence type="ECO:0000313" key="2">
    <source>
        <dbReference type="EMBL" id="GFG55751.1"/>
    </source>
</evidence>
<keyword evidence="4" id="KW-1185">Reference proteome</keyword>
<reference evidence="3 4" key="1">
    <citation type="submission" date="2017-10" db="EMBL/GenBank/DDBJ databases">
        <title>The new phylogeny of genus Mycobacterium.</title>
        <authorList>
            <person name="Tortoli E."/>
            <person name="Trovato A."/>
            <person name="Cirillo D.M."/>
        </authorList>
    </citation>
    <scope>NUCLEOTIDE SEQUENCE [LARGE SCALE GENOMIC DNA]</scope>
    <source>
        <strain evidence="3 4">CCUG37673</strain>
    </source>
</reference>
<dbReference type="AlphaFoldDB" id="A0A2A7N9R0"/>
<feature type="transmembrane region" description="Helical" evidence="1">
    <location>
        <begin position="114"/>
        <end position="135"/>
    </location>
</feature>
<dbReference type="RefSeq" id="WP_097939562.1">
    <property type="nucleotide sequence ID" value="NZ_BLKS01000004.1"/>
</dbReference>
<dbReference type="EMBL" id="BLKS01000004">
    <property type="protein sequence ID" value="GFG55751.1"/>
    <property type="molecule type" value="Genomic_DNA"/>
</dbReference>
<dbReference type="Proteomes" id="UP000465302">
    <property type="component" value="Unassembled WGS sequence"/>
</dbReference>
<evidence type="ECO:0000256" key="1">
    <source>
        <dbReference type="SAM" id="Phobius"/>
    </source>
</evidence>
<name>A0A2A7N9R0_MYCAG</name>
<sequence>MSATNSEPTILDRYEDFRTRRFLRHEETYANALPRWRTQHRRRMLVVGIAASLGLMACVSVVCAFGFRQAALLWIPATLVFFPMWIMLQIASGRQGDAPRRTLDEFELQQRNNARSIGLVVTQNLMLLPIGYLIIASTTMRDVDAKAALDMAYAGGLMTLAVLMIGGCLPVMILGWTRRSDEVTG</sequence>
<comment type="caution">
    <text evidence="3">The sequence shown here is derived from an EMBL/GenBank/DDBJ whole genome shotgun (WGS) entry which is preliminary data.</text>
</comment>
<reference evidence="2" key="3">
    <citation type="submission" date="2020-02" db="EMBL/GenBank/DDBJ databases">
        <authorList>
            <person name="Matsumoto Y."/>
            <person name="Motooka D."/>
            <person name="Nakamura S."/>
        </authorList>
    </citation>
    <scope>NUCLEOTIDE SEQUENCE</scope>
    <source>
        <strain evidence="2">JCM 6377</strain>
    </source>
</reference>
<protein>
    <submittedName>
        <fullName evidence="3">Uncharacterized protein</fullName>
    </submittedName>
</protein>
<dbReference type="Proteomes" id="UP000220914">
    <property type="component" value="Unassembled WGS sequence"/>
</dbReference>
<dbReference type="EMBL" id="PDCP01000011">
    <property type="protein sequence ID" value="PEG40198.1"/>
    <property type="molecule type" value="Genomic_DNA"/>
</dbReference>